<keyword evidence="4" id="KW-1185">Reference proteome</keyword>
<keyword evidence="1" id="KW-0862">Zinc</keyword>
<organism evidence="3 4">
    <name type="scientific">Planococcus lenghuensis</name>
    <dbReference type="NCBI Taxonomy" id="2213202"/>
    <lineage>
        <taxon>Bacteria</taxon>
        <taxon>Bacillati</taxon>
        <taxon>Bacillota</taxon>
        <taxon>Bacilli</taxon>
        <taxon>Bacillales</taxon>
        <taxon>Caryophanaceae</taxon>
        <taxon>Planococcus</taxon>
    </lineage>
</organism>
<feature type="domain" description="SWIM-type" evidence="2">
    <location>
        <begin position="69"/>
        <end position="103"/>
    </location>
</feature>
<dbReference type="EMBL" id="CP019640">
    <property type="protein sequence ID" value="AQQ55150.1"/>
    <property type="molecule type" value="Genomic_DNA"/>
</dbReference>
<dbReference type="KEGG" id="pmar:B0X71_14920"/>
<reference evidence="3 4" key="1">
    <citation type="submission" date="2017-02" db="EMBL/GenBank/DDBJ databases">
        <title>The complete genomic sequence of a novel cold adapted crude oil-degrading bacterium Planococcus qaidamina Y42.</title>
        <authorList>
            <person name="Yang R."/>
        </authorList>
    </citation>
    <scope>NUCLEOTIDE SEQUENCE [LARGE SCALE GENOMIC DNA]</scope>
    <source>
        <strain evidence="3 4">Y42</strain>
    </source>
</reference>
<keyword evidence="1" id="KW-0479">Metal-binding</keyword>
<dbReference type="Proteomes" id="UP000188184">
    <property type="component" value="Chromosome"/>
</dbReference>
<protein>
    <recommendedName>
        <fullName evidence="2">SWIM-type domain-containing protein</fullName>
    </recommendedName>
</protein>
<evidence type="ECO:0000259" key="2">
    <source>
        <dbReference type="PROSITE" id="PS50966"/>
    </source>
</evidence>
<name>A0A1Q2L3X3_9BACL</name>
<dbReference type="PROSITE" id="PS50966">
    <property type="entry name" value="ZF_SWIM"/>
    <property type="match status" value="1"/>
</dbReference>
<evidence type="ECO:0000256" key="1">
    <source>
        <dbReference type="PROSITE-ProRule" id="PRU00325"/>
    </source>
</evidence>
<proteinExistence type="predicted"/>
<dbReference type="AlphaFoldDB" id="A0A1Q2L3X3"/>
<accession>A0A1Q2L3X3</accession>
<dbReference type="Pfam" id="PF04434">
    <property type="entry name" value="SWIM"/>
    <property type="match status" value="1"/>
</dbReference>
<dbReference type="InterPro" id="IPR007527">
    <property type="entry name" value="Znf_SWIM"/>
</dbReference>
<dbReference type="RefSeq" id="WP_077591023.1">
    <property type="nucleotide sequence ID" value="NZ_CP019640.1"/>
</dbReference>
<evidence type="ECO:0000313" key="4">
    <source>
        <dbReference type="Proteomes" id="UP000188184"/>
    </source>
</evidence>
<evidence type="ECO:0000313" key="3">
    <source>
        <dbReference type="EMBL" id="AQQ55150.1"/>
    </source>
</evidence>
<keyword evidence="1" id="KW-0863">Zinc-finger</keyword>
<dbReference type="OrthoDB" id="7593573at2"/>
<sequence>MATVQALAKRFEETISDFMTAVDSTLHPSSERDEEMVRKAVFFVRHGGVTFQSFNEETQLLEATVKDVHTVKVVLNFNDLLSSCSCPEEDMCRHRLAVIFGLYQKVGSLSGWVADWRAKKNEQLLLMPDERSPAQWLAIVKSVWQEPIPEYTRRNFFYFSQLYENRLNAVLAYLPFEREWKTLFRVYAHFLSLVHAWEFYRDGIHEMHHSFFGRWLEEEIQSLTSLLEQLSVQHRTFAHDPFFDVLEEQVHRFAEKQDETFAARFSVYRLFWELLFTTKRLREQEAARIAGTDNRLEVFFDLLLNREIGDIQPAADELSVWIELAELARENGRQDAMQRILSGIRPHVERFLFNEIHPQYREANVKTLSRLFTAAELSESEWEELFSQFGRYGLPAYSAYLIDRQEFRKWAELHQRHRSPLYFAEECGLKEVQAAAPDCVLPLYHFYALQHVEERSRSGYKQAVRIWKRMKTACKKSGQLPFFESYMNEIKLRYKRLRALQQEIEKGQLV</sequence>
<gene>
    <name evidence="3" type="ORF">B0X71_14920</name>
</gene>
<dbReference type="GO" id="GO:0008270">
    <property type="term" value="F:zinc ion binding"/>
    <property type="evidence" value="ECO:0007669"/>
    <property type="project" value="UniProtKB-KW"/>
</dbReference>